<dbReference type="EMBL" id="JACEIK010011428">
    <property type="protein sequence ID" value="MCE3215666.1"/>
    <property type="molecule type" value="Genomic_DNA"/>
</dbReference>
<evidence type="ECO:0000313" key="2">
    <source>
        <dbReference type="EMBL" id="MCE3215666.1"/>
    </source>
</evidence>
<feature type="chain" id="PRO_5045483353" evidence="1">
    <location>
        <begin position="22"/>
        <end position="83"/>
    </location>
</feature>
<reference evidence="2 3" key="1">
    <citation type="journal article" date="2021" name="BMC Genomics">
        <title>Datura genome reveals duplications of psychoactive alkaloid biosynthetic genes and high mutation rate following tissue culture.</title>
        <authorList>
            <person name="Rajewski A."/>
            <person name="Carter-House D."/>
            <person name="Stajich J."/>
            <person name="Litt A."/>
        </authorList>
    </citation>
    <scope>NUCLEOTIDE SEQUENCE [LARGE SCALE GENOMIC DNA]</scope>
    <source>
        <strain evidence="2">AR-01</strain>
    </source>
</reference>
<keyword evidence="3" id="KW-1185">Reference proteome</keyword>
<sequence length="83" mass="9512">MLLTWIFPLFFGVPFLVTGKALKDSKKYEIIFQVKDEKITFKARKNHLLPIDVGNIFVVGMVDDENCKVGHKSKESSKKKKAK</sequence>
<organism evidence="2 3">
    <name type="scientific">Datura stramonium</name>
    <name type="common">Jimsonweed</name>
    <name type="synonym">Common thornapple</name>
    <dbReference type="NCBI Taxonomy" id="4076"/>
    <lineage>
        <taxon>Eukaryota</taxon>
        <taxon>Viridiplantae</taxon>
        <taxon>Streptophyta</taxon>
        <taxon>Embryophyta</taxon>
        <taxon>Tracheophyta</taxon>
        <taxon>Spermatophyta</taxon>
        <taxon>Magnoliopsida</taxon>
        <taxon>eudicotyledons</taxon>
        <taxon>Gunneridae</taxon>
        <taxon>Pentapetalae</taxon>
        <taxon>asterids</taxon>
        <taxon>lamiids</taxon>
        <taxon>Solanales</taxon>
        <taxon>Solanaceae</taxon>
        <taxon>Solanoideae</taxon>
        <taxon>Datureae</taxon>
        <taxon>Datura</taxon>
    </lineage>
</organism>
<name>A0ABS8WUY6_DATST</name>
<keyword evidence="1" id="KW-0732">Signal</keyword>
<gene>
    <name evidence="2" type="ORF">HAX54_003158</name>
</gene>
<evidence type="ECO:0000256" key="1">
    <source>
        <dbReference type="SAM" id="SignalP"/>
    </source>
</evidence>
<evidence type="ECO:0000313" key="3">
    <source>
        <dbReference type="Proteomes" id="UP000823775"/>
    </source>
</evidence>
<dbReference type="Proteomes" id="UP000823775">
    <property type="component" value="Unassembled WGS sequence"/>
</dbReference>
<feature type="signal peptide" evidence="1">
    <location>
        <begin position="1"/>
        <end position="21"/>
    </location>
</feature>
<accession>A0ABS8WUY6</accession>
<protein>
    <submittedName>
        <fullName evidence="2">Uncharacterized protein</fullName>
    </submittedName>
</protein>
<proteinExistence type="predicted"/>
<feature type="non-terminal residue" evidence="2">
    <location>
        <position position="83"/>
    </location>
</feature>
<comment type="caution">
    <text evidence="2">The sequence shown here is derived from an EMBL/GenBank/DDBJ whole genome shotgun (WGS) entry which is preliminary data.</text>
</comment>